<sequence>MPKPSFNLLESDREGLIQFLNNLTLEQVQILFNASNAIRVEYFEGNIKNLKDNKFDIFESPLSQEEFDIFFNGKLGQLPYIKKDRLQTILHELFGIVTTVQTQEQLRELAHKQSSPKFDDTTFILDKTLVSNNFDTNQTNCIEPTKLINYYNNQNETKLKMEFKAMIHQPQTFSGKIGEDVDSLIENFDLAAIINNWSEIKEIVVKQQA</sequence>
<dbReference type="OrthoDB" id="10570107at2759"/>
<dbReference type="Proteomes" id="UP000478052">
    <property type="component" value="Unassembled WGS sequence"/>
</dbReference>
<dbReference type="AlphaFoldDB" id="A0A6G0W2U9"/>
<reference evidence="1 2" key="1">
    <citation type="submission" date="2019-08" db="EMBL/GenBank/DDBJ databases">
        <title>Whole genome of Aphis craccivora.</title>
        <authorList>
            <person name="Voronova N.V."/>
            <person name="Shulinski R.S."/>
            <person name="Bandarenka Y.V."/>
            <person name="Zhorov D.G."/>
            <person name="Warner D."/>
        </authorList>
    </citation>
    <scope>NUCLEOTIDE SEQUENCE [LARGE SCALE GENOMIC DNA]</scope>
    <source>
        <strain evidence="1">180601</strain>
        <tissue evidence="1">Whole Body</tissue>
    </source>
</reference>
<dbReference type="EMBL" id="VUJU01009966">
    <property type="protein sequence ID" value="KAF0716614.1"/>
    <property type="molecule type" value="Genomic_DNA"/>
</dbReference>
<keyword evidence="2" id="KW-1185">Reference proteome</keyword>
<protein>
    <submittedName>
        <fullName evidence="1">Uncharacterized protein</fullName>
    </submittedName>
</protein>
<gene>
    <name evidence="1" type="ORF">FWK35_00030156</name>
</gene>
<evidence type="ECO:0000313" key="1">
    <source>
        <dbReference type="EMBL" id="KAF0716614.1"/>
    </source>
</evidence>
<name>A0A6G0W2U9_APHCR</name>
<organism evidence="1 2">
    <name type="scientific">Aphis craccivora</name>
    <name type="common">Cowpea aphid</name>
    <dbReference type="NCBI Taxonomy" id="307492"/>
    <lineage>
        <taxon>Eukaryota</taxon>
        <taxon>Metazoa</taxon>
        <taxon>Ecdysozoa</taxon>
        <taxon>Arthropoda</taxon>
        <taxon>Hexapoda</taxon>
        <taxon>Insecta</taxon>
        <taxon>Pterygota</taxon>
        <taxon>Neoptera</taxon>
        <taxon>Paraneoptera</taxon>
        <taxon>Hemiptera</taxon>
        <taxon>Sternorrhyncha</taxon>
        <taxon>Aphidomorpha</taxon>
        <taxon>Aphidoidea</taxon>
        <taxon>Aphididae</taxon>
        <taxon>Aphidini</taxon>
        <taxon>Aphis</taxon>
        <taxon>Aphis</taxon>
    </lineage>
</organism>
<comment type="caution">
    <text evidence="1">The sequence shown here is derived from an EMBL/GenBank/DDBJ whole genome shotgun (WGS) entry which is preliminary data.</text>
</comment>
<evidence type="ECO:0000313" key="2">
    <source>
        <dbReference type="Proteomes" id="UP000478052"/>
    </source>
</evidence>
<accession>A0A6G0W2U9</accession>
<proteinExistence type="predicted"/>